<keyword evidence="6" id="KW-0254">Endocytosis</keyword>
<dbReference type="InterPro" id="IPR001607">
    <property type="entry name" value="Znf_UBP"/>
</dbReference>
<keyword evidence="13" id="KW-0788">Thiol protease</keyword>
<dbReference type="SMART" id="SM00695">
    <property type="entry name" value="DUSP"/>
    <property type="match status" value="1"/>
</dbReference>
<keyword evidence="11" id="KW-0206">Cytoskeleton</keyword>
<feature type="region of interest" description="Disordered" evidence="14">
    <location>
        <begin position="676"/>
        <end position="738"/>
    </location>
</feature>
<dbReference type="PROSITE" id="PS00973">
    <property type="entry name" value="USP_2"/>
    <property type="match status" value="1"/>
</dbReference>
<dbReference type="Gene3D" id="3.90.70.10">
    <property type="entry name" value="Cysteine proteinases"/>
    <property type="match status" value="1"/>
</dbReference>
<dbReference type="GO" id="GO:0006897">
    <property type="term" value="P:endocytosis"/>
    <property type="evidence" value="ECO:0007669"/>
    <property type="project" value="UniProtKB-KW"/>
</dbReference>
<feature type="domain" description="DUSP" evidence="17">
    <location>
        <begin position="565"/>
        <end position="659"/>
    </location>
</feature>
<name>A0AAW1DQU3_9HEMI</name>
<dbReference type="Pfam" id="PF02148">
    <property type="entry name" value="zf-UBP"/>
    <property type="match status" value="1"/>
</dbReference>
<keyword evidence="5" id="KW-0963">Cytoplasm</keyword>
<dbReference type="PANTHER" id="PTHR21646:SF86">
    <property type="entry name" value="UBIQUITIN CARBOXYL-TERMINAL HYDROLASE"/>
    <property type="match status" value="1"/>
</dbReference>
<dbReference type="InterPro" id="IPR001394">
    <property type="entry name" value="Peptidase_C19_UCH"/>
</dbReference>
<keyword evidence="19" id="KW-1185">Reference proteome</keyword>
<comment type="caution">
    <text evidence="18">The sequence shown here is derived from an EMBL/GenBank/DDBJ whole genome shotgun (WGS) entry which is preliminary data.</text>
</comment>
<dbReference type="EC" id="3.4.19.12" evidence="13"/>
<dbReference type="Pfam" id="PF06337">
    <property type="entry name" value="DUSP"/>
    <property type="match status" value="1"/>
</dbReference>
<evidence type="ECO:0000256" key="6">
    <source>
        <dbReference type="ARBA" id="ARBA00022583"/>
    </source>
</evidence>
<dbReference type="PROSITE" id="PS50271">
    <property type="entry name" value="ZF_UBP"/>
    <property type="match status" value="1"/>
</dbReference>
<dbReference type="Gene3D" id="3.30.2230.10">
    <property type="entry name" value="DUSP-like"/>
    <property type="match status" value="1"/>
</dbReference>
<dbReference type="GO" id="GO:0005813">
    <property type="term" value="C:centrosome"/>
    <property type="evidence" value="ECO:0007669"/>
    <property type="project" value="UniProtKB-SubCell"/>
</dbReference>
<evidence type="ECO:0000256" key="2">
    <source>
        <dbReference type="ARBA" id="ARBA00004300"/>
    </source>
</evidence>
<evidence type="ECO:0000256" key="7">
    <source>
        <dbReference type="ARBA" id="ARBA00022723"/>
    </source>
</evidence>
<dbReference type="SUPFAM" id="SSF57850">
    <property type="entry name" value="RING/U-box"/>
    <property type="match status" value="1"/>
</dbReference>
<evidence type="ECO:0000256" key="4">
    <source>
        <dbReference type="ARBA" id="ARBA00008269"/>
    </source>
</evidence>
<evidence type="ECO:0000313" key="19">
    <source>
        <dbReference type="Proteomes" id="UP001461498"/>
    </source>
</evidence>
<evidence type="ECO:0000256" key="13">
    <source>
        <dbReference type="RuleBase" id="RU366025"/>
    </source>
</evidence>
<dbReference type="Pfam" id="PF00443">
    <property type="entry name" value="UCH"/>
    <property type="match status" value="1"/>
</dbReference>
<reference evidence="18 19" key="1">
    <citation type="submission" date="2022-12" db="EMBL/GenBank/DDBJ databases">
        <title>Chromosome-level genome assembly of true bugs.</title>
        <authorList>
            <person name="Ma L."/>
            <person name="Li H."/>
        </authorList>
    </citation>
    <scope>NUCLEOTIDE SEQUENCE [LARGE SCALE GENOMIC DNA]</scope>
    <source>
        <strain evidence="18">Lab_2022b</strain>
    </source>
</reference>
<feature type="compositionally biased region" description="Polar residues" evidence="14">
    <location>
        <begin position="683"/>
        <end position="692"/>
    </location>
</feature>
<evidence type="ECO:0000256" key="14">
    <source>
        <dbReference type="SAM" id="MobiDB-lite"/>
    </source>
</evidence>
<dbReference type="GO" id="GO:0004843">
    <property type="term" value="F:cysteine-type deubiquitinase activity"/>
    <property type="evidence" value="ECO:0007669"/>
    <property type="project" value="UniProtKB-UniRule"/>
</dbReference>
<dbReference type="PROSITE" id="PS00972">
    <property type="entry name" value="USP_1"/>
    <property type="match status" value="1"/>
</dbReference>
<comment type="similarity">
    <text evidence="4">Belongs to the peptidase C19 family. USP20/USP33 subfamily.</text>
</comment>
<feature type="compositionally biased region" description="Polar residues" evidence="14">
    <location>
        <begin position="282"/>
        <end position="307"/>
    </location>
</feature>
<dbReference type="InterPro" id="IPR028889">
    <property type="entry name" value="USP"/>
</dbReference>
<dbReference type="Gene3D" id="3.30.40.10">
    <property type="entry name" value="Zinc/RING finger domain, C3HC4 (zinc finger)"/>
    <property type="match status" value="1"/>
</dbReference>
<dbReference type="SUPFAM" id="SSF54001">
    <property type="entry name" value="Cysteine proteinases"/>
    <property type="match status" value="1"/>
</dbReference>
<dbReference type="InterPro" id="IPR038765">
    <property type="entry name" value="Papain-like_cys_pep_sf"/>
</dbReference>
<evidence type="ECO:0000256" key="10">
    <source>
        <dbReference type="ARBA" id="ARBA00022833"/>
    </source>
</evidence>
<dbReference type="InterPro" id="IPR013083">
    <property type="entry name" value="Znf_RING/FYVE/PHD"/>
</dbReference>
<evidence type="ECO:0000259" key="15">
    <source>
        <dbReference type="PROSITE" id="PS50235"/>
    </source>
</evidence>
<comment type="catalytic activity">
    <reaction evidence="1 13">
        <text>Thiol-dependent hydrolysis of ester, thioester, amide, peptide and isopeptide bonds formed by the C-terminal Gly of ubiquitin (a 76-residue protein attached to proteins as an intracellular targeting signal).</text>
        <dbReference type="EC" id="3.4.19.12"/>
    </reaction>
</comment>
<dbReference type="InterPro" id="IPR050185">
    <property type="entry name" value="Ub_carboxyl-term_hydrolase"/>
</dbReference>
<dbReference type="GO" id="GO:0048471">
    <property type="term" value="C:perinuclear region of cytoplasm"/>
    <property type="evidence" value="ECO:0007669"/>
    <property type="project" value="UniProtKB-SubCell"/>
</dbReference>
<keyword evidence="13" id="KW-0378">Hydrolase</keyword>
<evidence type="ECO:0000256" key="12">
    <source>
        <dbReference type="PROSITE-ProRule" id="PRU00502"/>
    </source>
</evidence>
<keyword evidence="10" id="KW-0862">Zinc</keyword>
<dbReference type="InterPro" id="IPR006615">
    <property type="entry name" value="Pept_C19_DUSP"/>
</dbReference>
<evidence type="ECO:0000256" key="3">
    <source>
        <dbReference type="ARBA" id="ARBA00004556"/>
    </source>
</evidence>
<keyword evidence="7" id="KW-0479">Metal-binding</keyword>
<accession>A0AAW1DQU3</accession>
<keyword evidence="9 12" id="KW-0863">Zinc-finger</keyword>
<dbReference type="GO" id="GO:0006508">
    <property type="term" value="P:proteolysis"/>
    <property type="evidence" value="ECO:0007669"/>
    <property type="project" value="UniProtKB-KW"/>
</dbReference>
<dbReference type="AlphaFoldDB" id="A0AAW1DQU3"/>
<feature type="region of interest" description="Disordered" evidence="14">
    <location>
        <begin position="262"/>
        <end position="329"/>
    </location>
</feature>
<feature type="domain" description="USP" evidence="15">
    <location>
        <begin position="129"/>
        <end position="567"/>
    </location>
</feature>
<dbReference type="SUPFAM" id="SSF143791">
    <property type="entry name" value="DUSP-like"/>
    <property type="match status" value="1"/>
</dbReference>
<feature type="domain" description="UBP-type" evidence="16">
    <location>
        <begin position="10"/>
        <end position="124"/>
    </location>
</feature>
<evidence type="ECO:0000259" key="17">
    <source>
        <dbReference type="PROSITE" id="PS51283"/>
    </source>
</evidence>
<keyword evidence="13" id="KW-0645">Protease</keyword>
<evidence type="ECO:0000256" key="8">
    <source>
        <dbReference type="ARBA" id="ARBA00022737"/>
    </source>
</evidence>
<organism evidence="18 19">
    <name type="scientific">Rhynocoris fuscipes</name>
    <dbReference type="NCBI Taxonomy" id="488301"/>
    <lineage>
        <taxon>Eukaryota</taxon>
        <taxon>Metazoa</taxon>
        <taxon>Ecdysozoa</taxon>
        <taxon>Arthropoda</taxon>
        <taxon>Hexapoda</taxon>
        <taxon>Insecta</taxon>
        <taxon>Pterygota</taxon>
        <taxon>Neoptera</taxon>
        <taxon>Paraneoptera</taxon>
        <taxon>Hemiptera</taxon>
        <taxon>Heteroptera</taxon>
        <taxon>Panheteroptera</taxon>
        <taxon>Cimicomorpha</taxon>
        <taxon>Reduviidae</taxon>
        <taxon>Harpactorinae</taxon>
        <taxon>Harpactorini</taxon>
        <taxon>Rhynocoris</taxon>
    </lineage>
</organism>
<gene>
    <name evidence="18" type="ORF">O3M35_005587</name>
</gene>
<keyword evidence="13" id="KW-0833">Ubl conjugation pathway</keyword>
<feature type="compositionally biased region" description="Acidic residues" evidence="14">
    <location>
        <begin position="262"/>
        <end position="276"/>
    </location>
</feature>
<dbReference type="InterPro" id="IPR035927">
    <property type="entry name" value="DUSP-like_sf"/>
</dbReference>
<dbReference type="EMBL" id="JAPXFL010000002">
    <property type="protein sequence ID" value="KAK9510909.1"/>
    <property type="molecule type" value="Genomic_DNA"/>
</dbReference>
<dbReference type="GO" id="GO:0008270">
    <property type="term" value="F:zinc ion binding"/>
    <property type="evidence" value="ECO:0007669"/>
    <property type="project" value="UniProtKB-KW"/>
</dbReference>
<dbReference type="PROSITE" id="PS50235">
    <property type="entry name" value="USP_3"/>
    <property type="match status" value="1"/>
</dbReference>
<dbReference type="PANTHER" id="PTHR21646">
    <property type="entry name" value="UBIQUITIN CARBOXYL-TERMINAL HYDROLASE"/>
    <property type="match status" value="1"/>
</dbReference>
<evidence type="ECO:0000313" key="18">
    <source>
        <dbReference type="EMBL" id="KAK9510909.1"/>
    </source>
</evidence>
<evidence type="ECO:0000256" key="11">
    <source>
        <dbReference type="ARBA" id="ARBA00023212"/>
    </source>
</evidence>
<keyword evidence="8" id="KW-0677">Repeat</keyword>
<evidence type="ECO:0000256" key="9">
    <source>
        <dbReference type="ARBA" id="ARBA00022771"/>
    </source>
</evidence>
<dbReference type="InterPro" id="IPR018200">
    <property type="entry name" value="USP_CS"/>
</dbReference>
<dbReference type="PROSITE" id="PS51283">
    <property type="entry name" value="DUSP"/>
    <property type="match status" value="1"/>
</dbReference>
<evidence type="ECO:0000256" key="1">
    <source>
        <dbReference type="ARBA" id="ARBA00000707"/>
    </source>
</evidence>
<evidence type="ECO:0000256" key="5">
    <source>
        <dbReference type="ARBA" id="ARBA00022490"/>
    </source>
</evidence>
<feature type="compositionally biased region" description="Basic and acidic residues" evidence="14">
    <location>
        <begin position="725"/>
        <end position="738"/>
    </location>
</feature>
<sequence length="738" mass="84337">MDTITKMAEINCPHFASLSRERFADENSPTFANIRDKNIPLECAVCRRRAQHIWLCLNTQCLMVLCSDISSNHLINHYKKDPSHCVYMNLSNLRLWCYECETEIVIGVEEEEDETHTMTVEPQRPRGLTGLQNLGNTCYMNSALQALCNTPPLVHYFLERRYEERPVSVPRFSGELNSMRGQWLTSALHNLILDMWSGIGQEYLIPAPILYAISHTHPMFRGFQQHDSQEFLRCLMDQLHEEMKVAGLEPLSNTFCQDESSDIDFDGSSEGEEYETCDSGVSERSSLSDDTNQLKPVTLSISRSSSPTEHRKAKNQGHGNPPGTPSKNKKVHYRSIISDIFDGTLLSSVQCLTCNRISTRVEAFQDLSLPIPNRDHLNILHQGNVSGPPKCSHLYTIEQGWFAWLWDWVCSLFWGPTVSLHDCLSAFFSADELKGDNMYSCEKCNKLRNGVKYSRVLKLPEVLCIHLKRFRHDLMFSSKITSYISFPMEGLDMKAYMHQDCTCSVTRYELMSVICHHGSSGSGGHYTCYALNTPTDQWYHYDDHSVTKVSPQTVKNSQAYVLFYRKESTKMRKIRKRFARLQDLSQYEPRRYLVSSEWMSRFNSLSEPGPIDNRRLLYGAQDGNASQGLRASVSLSGPVWSYLHKTFGGGPQITTDMSFNLIDSHYNAKRENWGGERWEEKSNSQGDDTSSIYCGGLTENSEGDNRSVDRASSCDNQDSGIWIDQKNKDQQNKRDFQN</sequence>
<proteinExistence type="inferred from homology"/>
<dbReference type="GO" id="GO:0016579">
    <property type="term" value="P:protein deubiquitination"/>
    <property type="evidence" value="ECO:0007669"/>
    <property type="project" value="InterPro"/>
</dbReference>
<dbReference type="Proteomes" id="UP001461498">
    <property type="component" value="Unassembled WGS sequence"/>
</dbReference>
<protein>
    <recommendedName>
        <fullName evidence="13">Ubiquitin carboxyl-terminal hydrolase</fullName>
        <ecNumber evidence="13">3.4.19.12</ecNumber>
    </recommendedName>
</protein>
<comment type="subcellular location">
    <subcellularLocation>
        <location evidence="2">Cytoplasm</location>
        <location evidence="2">Cytoskeleton</location>
        <location evidence="2">Microtubule organizing center</location>
        <location evidence="2">Centrosome</location>
    </subcellularLocation>
    <subcellularLocation>
        <location evidence="3">Cytoplasm</location>
        <location evidence="3">Perinuclear region</location>
    </subcellularLocation>
</comment>
<evidence type="ECO:0000259" key="16">
    <source>
        <dbReference type="PROSITE" id="PS50271"/>
    </source>
</evidence>
<dbReference type="CDD" id="cd02674">
    <property type="entry name" value="Peptidase_C19R"/>
    <property type="match status" value="1"/>
</dbReference>